<dbReference type="PANTHER" id="PTHR37066">
    <property type="entry name" value="HELICASE-ASSOCIATED"/>
    <property type="match status" value="1"/>
</dbReference>
<feature type="domain" description="Helicase-associated" evidence="1">
    <location>
        <begin position="238"/>
        <end position="308"/>
    </location>
</feature>
<dbReference type="InterPro" id="IPR005114">
    <property type="entry name" value="Helicase_assoc"/>
</dbReference>
<feature type="domain" description="Helicase-associated" evidence="1">
    <location>
        <begin position="317"/>
        <end position="385"/>
    </location>
</feature>
<dbReference type="EMBL" id="CAADRA010007048">
    <property type="protein sequence ID" value="VFT98877.1"/>
    <property type="molecule type" value="Genomic_DNA"/>
</dbReference>
<name>A0A485LJU8_9STRA</name>
<evidence type="ECO:0000313" key="2">
    <source>
        <dbReference type="EMBL" id="KAF0685958.1"/>
    </source>
</evidence>
<keyword evidence="4" id="KW-1185">Reference proteome</keyword>
<reference evidence="2" key="2">
    <citation type="submission" date="2019-06" db="EMBL/GenBank/DDBJ databases">
        <title>Genomics analysis of Aphanomyces spp. identifies a new class of oomycete effector associated with host adaptation.</title>
        <authorList>
            <person name="Gaulin E."/>
        </authorList>
    </citation>
    <scope>NUCLEOTIDE SEQUENCE</scope>
    <source>
        <strain evidence="2">CBS 578.67</strain>
    </source>
</reference>
<dbReference type="PANTHER" id="PTHR37066:SF1">
    <property type="entry name" value="LNS2_PITP DOMAIN-CONTAINING PROTEIN"/>
    <property type="match status" value="1"/>
</dbReference>
<dbReference type="OrthoDB" id="58760at2759"/>
<accession>A0A485LJU8</accession>
<proteinExistence type="predicted"/>
<sequence>MNAICQNFLDAARIARDVQKDRSDYTTLPKIFKVPTEAPWPEHLQGRTLFTANIRCFYKTKKIDAAIVDELNALRFVWDPQEHQRNMEFLAFSTYRAIYGDLCVPSMFVVPDLDPKWPKDTWNMHLGVITKTVRSSWKTLLETQRDSLVKLGFVWKDIQWTMDSRIAAFKWFKQVHGHITIPENFVVPSDDTTWPSNLWGIPLGVIAAEMESTVHKLQPEEFTALKELGMKFDNVDRVMWEEKVQALIIYGQIHGDLLVPSRFKVPNQDPRWHRAMWGMGLGGIVSRLRRDAKIVSRDRYNQLLKLGFVWDMDEFLWTRKLKALETYKALYGDLKIPQVFNVPMHDPKWPQETWGFKLGRSICRLREYHSALSPERVELLSKMGFIWRCRRKRQQKPDKTLAKGIKYAHV</sequence>
<evidence type="ECO:0000259" key="1">
    <source>
        <dbReference type="Pfam" id="PF03457"/>
    </source>
</evidence>
<organism evidence="3 4">
    <name type="scientific">Aphanomyces stellatus</name>
    <dbReference type="NCBI Taxonomy" id="120398"/>
    <lineage>
        <taxon>Eukaryota</taxon>
        <taxon>Sar</taxon>
        <taxon>Stramenopiles</taxon>
        <taxon>Oomycota</taxon>
        <taxon>Saprolegniomycetes</taxon>
        <taxon>Saprolegniales</taxon>
        <taxon>Verrucalvaceae</taxon>
        <taxon>Aphanomyces</taxon>
    </lineage>
</organism>
<dbReference type="Proteomes" id="UP000332933">
    <property type="component" value="Unassembled WGS sequence"/>
</dbReference>
<dbReference type="EMBL" id="VJMH01007022">
    <property type="protein sequence ID" value="KAF0685958.1"/>
    <property type="molecule type" value="Genomic_DNA"/>
</dbReference>
<protein>
    <submittedName>
        <fullName evidence="3">Aste57867_22210 protein</fullName>
    </submittedName>
</protein>
<dbReference type="AlphaFoldDB" id="A0A485LJU8"/>
<evidence type="ECO:0000313" key="4">
    <source>
        <dbReference type="Proteomes" id="UP000332933"/>
    </source>
</evidence>
<gene>
    <name evidence="3" type="primary">Aste57867_22210</name>
    <name evidence="2" type="ORF">As57867_022141</name>
    <name evidence="3" type="ORF">ASTE57867_22210</name>
</gene>
<reference evidence="3 4" key="1">
    <citation type="submission" date="2019-03" db="EMBL/GenBank/DDBJ databases">
        <authorList>
            <person name="Gaulin E."/>
            <person name="Dumas B."/>
        </authorList>
    </citation>
    <scope>NUCLEOTIDE SEQUENCE [LARGE SCALE GENOMIC DNA]</scope>
    <source>
        <strain evidence="3">CBS 568.67</strain>
    </source>
</reference>
<evidence type="ECO:0000313" key="3">
    <source>
        <dbReference type="EMBL" id="VFT98877.1"/>
    </source>
</evidence>
<dbReference type="Pfam" id="PF03457">
    <property type="entry name" value="HA"/>
    <property type="match status" value="2"/>
</dbReference>